<dbReference type="OrthoDB" id="5291055at2759"/>
<protein>
    <submittedName>
        <fullName evidence="1">Uncharacterized protein</fullName>
    </submittedName>
</protein>
<proteinExistence type="predicted"/>
<evidence type="ECO:0000313" key="1">
    <source>
        <dbReference type="EMBL" id="KKZ67770.1"/>
    </source>
</evidence>
<organism evidence="1 2">
    <name type="scientific">[Emmonsia] crescens</name>
    <dbReference type="NCBI Taxonomy" id="73230"/>
    <lineage>
        <taxon>Eukaryota</taxon>
        <taxon>Fungi</taxon>
        <taxon>Dikarya</taxon>
        <taxon>Ascomycota</taxon>
        <taxon>Pezizomycotina</taxon>
        <taxon>Eurotiomycetes</taxon>
        <taxon>Eurotiomycetidae</taxon>
        <taxon>Onygenales</taxon>
        <taxon>Ajellomycetaceae</taxon>
        <taxon>Emergomyces</taxon>
    </lineage>
</organism>
<accession>A0A0G2IBV4</accession>
<dbReference type="Proteomes" id="UP000034164">
    <property type="component" value="Unassembled WGS sequence"/>
</dbReference>
<evidence type="ECO:0000313" key="2">
    <source>
        <dbReference type="Proteomes" id="UP000034164"/>
    </source>
</evidence>
<comment type="caution">
    <text evidence="1">The sequence shown here is derived from an EMBL/GenBank/DDBJ whole genome shotgun (WGS) entry which is preliminary data.</text>
</comment>
<reference evidence="2" key="1">
    <citation type="journal article" date="2015" name="PLoS Genet.">
        <title>The dynamic genome and transcriptome of the human fungal pathogen Blastomyces and close relative Emmonsia.</title>
        <authorList>
            <person name="Munoz J.F."/>
            <person name="Gauthier G.M."/>
            <person name="Desjardins C.A."/>
            <person name="Gallo J.E."/>
            <person name="Holder J."/>
            <person name="Sullivan T.D."/>
            <person name="Marty A.J."/>
            <person name="Carmen J.C."/>
            <person name="Chen Z."/>
            <person name="Ding L."/>
            <person name="Gujja S."/>
            <person name="Magrini V."/>
            <person name="Misas E."/>
            <person name="Mitreva M."/>
            <person name="Priest M."/>
            <person name="Saif S."/>
            <person name="Whiston E.A."/>
            <person name="Young S."/>
            <person name="Zeng Q."/>
            <person name="Goldman W.E."/>
            <person name="Mardis E.R."/>
            <person name="Taylor J.W."/>
            <person name="McEwen J.G."/>
            <person name="Clay O.K."/>
            <person name="Klein B.S."/>
            <person name="Cuomo C.A."/>
        </authorList>
    </citation>
    <scope>NUCLEOTIDE SEQUENCE [LARGE SCALE GENOMIC DNA]</scope>
    <source>
        <strain evidence="2">UAMH 3008</strain>
    </source>
</reference>
<sequence>MATALLSLAFGIELELLLKLMKRIKNDLREHGFQEFNNGTQAGKDANCITICKALVRCLIPAGIPAQLNTGTYKTWTVADEPILDEEDDYFMKARFTASQLKQVIKGVMYYDRALIKIMPLLCKENQYCMLNTMLIQE</sequence>
<dbReference type="VEuPathDB" id="FungiDB:EMCG_06536"/>
<dbReference type="EMBL" id="LCZI01000206">
    <property type="protein sequence ID" value="KKZ67770.1"/>
    <property type="molecule type" value="Genomic_DNA"/>
</dbReference>
<name>A0A0G2IBV4_9EURO</name>
<dbReference type="AlphaFoldDB" id="A0A0G2IBV4"/>
<gene>
    <name evidence="1" type="ORF">EMCG_06536</name>
</gene>